<evidence type="ECO:0000256" key="1">
    <source>
        <dbReference type="ARBA" id="ARBA00022658"/>
    </source>
</evidence>
<feature type="compositionally biased region" description="Polar residues" evidence="3">
    <location>
        <begin position="105"/>
        <end position="126"/>
    </location>
</feature>
<evidence type="ECO:0000313" key="5">
    <source>
        <dbReference type="EMBL" id="TKA62481.1"/>
    </source>
</evidence>
<dbReference type="Proteomes" id="UP000308768">
    <property type="component" value="Unassembled WGS sequence"/>
</dbReference>
<accession>A0A4U0WI71</accession>
<dbReference type="PROSITE" id="PS50009">
    <property type="entry name" value="RASGEF_CAT"/>
    <property type="match status" value="1"/>
</dbReference>
<evidence type="ECO:0000259" key="4">
    <source>
        <dbReference type="PROSITE" id="PS50009"/>
    </source>
</evidence>
<feature type="compositionally biased region" description="Low complexity" evidence="3">
    <location>
        <begin position="93"/>
        <end position="104"/>
    </location>
</feature>
<dbReference type="PANTHER" id="PTHR23113:SF348">
    <property type="entry name" value="GUANYL-NUCLEOTIDE EXCHANGE FACTOR RASGEF, PUTATIVE (AFU_ORTHOLOGUE AFUA_1G04700)-RELATED"/>
    <property type="match status" value="1"/>
</dbReference>
<gene>
    <name evidence="5" type="ORF">B0A49_10539</name>
</gene>
<dbReference type="Gene3D" id="1.10.840.10">
    <property type="entry name" value="Ras guanine-nucleotide exchange factors catalytic domain"/>
    <property type="match status" value="1"/>
</dbReference>
<reference evidence="5 6" key="1">
    <citation type="submission" date="2017-03" db="EMBL/GenBank/DDBJ databases">
        <title>Genomes of endolithic fungi from Antarctica.</title>
        <authorList>
            <person name="Coleine C."/>
            <person name="Masonjones S."/>
            <person name="Stajich J.E."/>
        </authorList>
    </citation>
    <scope>NUCLEOTIDE SEQUENCE [LARGE SCALE GENOMIC DNA]</scope>
    <source>
        <strain evidence="5 6">CCFEE 5187</strain>
    </source>
</reference>
<dbReference type="PANTHER" id="PTHR23113">
    <property type="entry name" value="GUANINE NUCLEOTIDE EXCHANGE FACTOR"/>
    <property type="match status" value="1"/>
</dbReference>
<sequence>MVKTVSQLRHLAIMEQWFVDKIGSNRIYAVAAKEMGHGLAVAAQDDDTDWAFSDKTFTTLSDGCENDVLSGLSDSELGHKDPHPGTLVTVPRSTSGSSSSSTQTMLNTVESAQRQAQSLTPTSQTPCTKVQWHQLMEIPEEIIAKELTRIDWVMFSSIRPRDLVRHVSMNPQEKQACKNLENVDRMISHFNHLAYWVANFVLLRDKPKHRALMLEKLMRVARKLRELNNYNALGALLAGINGIAVHRLAATRELIHPAVAKDFMKLEILMGSQKSHFAYRLAWENSSSERIPYLPLHRRDLVSAEEGNRTFVGDGGERVNWKKFEIMGEVILGLQKAQGTPYPPIVKNEDVRMLVLDCKLVKDDDDLYDRSTQVEPAAGAGAADTRRGFRNFFQR</sequence>
<dbReference type="AlphaFoldDB" id="A0A4U0WI71"/>
<dbReference type="OrthoDB" id="28357at2759"/>
<evidence type="ECO:0000313" key="6">
    <source>
        <dbReference type="Proteomes" id="UP000308768"/>
    </source>
</evidence>
<name>A0A4U0WI71_9PEZI</name>
<protein>
    <recommendedName>
        <fullName evidence="4">Ras-GEF domain-containing protein</fullName>
    </recommendedName>
</protein>
<organism evidence="5 6">
    <name type="scientific">Cryomyces minteri</name>
    <dbReference type="NCBI Taxonomy" id="331657"/>
    <lineage>
        <taxon>Eukaryota</taxon>
        <taxon>Fungi</taxon>
        <taxon>Dikarya</taxon>
        <taxon>Ascomycota</taxon>
        <taxon>Pezizomycotina</taxon>
        <taxon>Dothideomycetes</taxon>
        <taxon>Dothideomycetes incertae sedis</taxon>
        <taxon>Cryomyces</taxon>
    </lineage>
</organism>
<dbReference type="STRING" id="331657.A0A4U0WI71"/>
<dbReference type="GO" id="GO:0007265">
    <property type="term" value="P:Ras protein signal transduction"/>
    <property type="evidence" value="ECO:0007669"/>
    <property type="project" value="TreeGrafter"/>
</dbReference>
<proteinExistence type="predicted"/>
<feature type="region of interest" description="Disordered" evidence="3">
    <location>
        <begin position="73"/>
        <end position="126"/>
    </location>
</feature>
<feature type="domain" description="Ras-GEF" evidence="4">
    <location>
        <begin position="139"/>
        <end position="377"/>
    </location>
</feature>
<dbReference type="SUPFAM" id="SSF48366">
    <property type="entry name" value="Ras GEF"/>
    <property type="match status" value="1"/>
</dbReference>
<dbReference type="Pfam" id="PF00617">
    <property type="entry name" value="RasGEF"/>
    <property type="match status" value="1"/>
</dbReference>
<dbReference type="InterPro" id="IPR036964">
    <property type="entry name" value="RASGEF_cat_dom_sf"/>
</dbReference>
<dbReference type="InterPro" id="IPR023578">
    <property type="entry name" value="Ras_GEF_dom_sf"/>
</dbReference>
<dbReference type="InterPro" id="IPR001895">
    <property type="entry name" value="RASGEF_cat_dom"/>
</dbReference>
<dbReference type="InterPro" id="IPR008937">
    <property type="entry name" value="Ras-like_GEF"/>
</dbReference>
<dbReference type="SMART" id="SM00147">
    <property type="entry name" value="RasGEF"/>
    <property type="match status" value="1"/>
</dbReference>
<comment type="caution">
    <text evidence="5">The sequence shown here is derived from an EMBL/GenBank/DDBJ whole genome shotgun (WGS) entry which is preliminary data.</text>
</comment>
<dbReference type="GO" id="GO:0005886">
    <property type="term" value="C:plasma membrane"/>
    <property type="evidence" value="ECO:0007669"/>
    <property type="project" value="TreeGrafter"/>
</dbReference>
<evidence type="ECO:0000256" key="2">
    <source>
        <dbReference type="PROSITE-ProRule" id="PRU00168"/>
    </source>
</evidence>
<evidence type="ECO:0000256" key="3">
    <source>
        <dbReference type="SAM" id="MobiDB-lite"/>
    </source>
</evidence>
<dbReference type="GO" id="GO:0005085">
    <property type="term" value="F:guanyl-nucleotide exchange factor activity"/>
    <property type="evidence" value="ECO:0007669"/>
    <property type="project" value="UniProtKB-KW"/>
</dbReference>
<dbReference type="EMBL" id="NAJN01001556">
    <property type="protein sequence ID" value="TKA62481.1"/>
    <property type="molecule type" value="Genomic_DNA"/>
</dbReference>
<keyword evidence="1 2" id="KW-0344">Guanine-nucleotide releasing factor</keyword>
<keyword evidence="6" id="KW-1185">Reference proteome</keyword>